<dbReference type="PROSITE" id="PS50022">
    <property type="entry name" value="FA58C_3"/>
    <property type="match status" value="1"/>
</dbReference>
<evidence type="ECO:0000313" key="2">
    <source>
        <dbReference type="EMBL" id="KAH3721614.1"/>
    </source>
</evidence>
<comment type="caution">
    <text evidence="2">The sequence shown here is derived from an EMBL/GenBank/DDBJ whole genome shotgun (WGS) entry which is preliminary data.</text>
</comment>
<keyword evidence="3" id="KW-1185">Reference proteome</keyword>
<dbReference type="Gene3D" id="2.60.120.260">
    <property type="entry name" value="Galactose-binding domain-like"/>
    <property type="match status" value="1"/>
</dbReference>
<dbReference type="Pfam" id="PF00754">
    <property type="entry name" value="F5_F8_type_C"/>
    <property type="match status" value="1"/>
</dbReference>
<dbReference type="InterPro" id="IPR008979">
    <property type="entry name" value="Galactose-bd-like_sf"/>
</dbReference>
<proteinExistence type="predicted"/>
<feature type="domain" description="F5/8 type C" evidence="1">
    <location>
        <begin position="1"/>
        <end position="92"/>
    </location>
</feature>
<dbReference type="EMBL" id="JAIWYP010000013">
    <property type="protein sequence ID" value="KAH3721614.1"/>
    <property type="molecule type" value="Genomic_DNA"/>
</dbReference>
<evidence type="ECO:0000313" key="3">
    <source>
        <dbReference type="Proteomes" id="UP000828390"/>
    </source>
</evidence>
<name>A0A9D4CDD4_DREPO</name>
<dbReference type="PANTHER" id="PTHR24543">
    <property type="entry name" value="MULTICOPPER OXIDASE-RELATED"/>
    <property type="match status" value="1"/>
</dbReference>
<organism evidence="2 3">
    <name type="scientific">Dreissena polymorpha</name>
    <name type="common">Zebra mussel</name>
    <name type="synonym">Mytilus polymorpha</name>
    <dbReference type="NCBI Taxonomy" id="45954"/>
    <lineage>
        <taxon>Eukaryota</taxon>
        <taxon>Metazoa</taxon>
        <taxon>Spiralia</taxon>
        <taxon>Lophotrochozoa</taxon>
        <taxon>Mollusca</taxon>
        <taxon>Bivalvia</taxon>
        <taxon>Autobranchia</taxon>
        <taxon>Heteroconchia</taxon>
        <taxon>Euheterodonta</taxon>
        <taxon>Imparidentia</taxon>
        <taxon>Neoheterodontei</taxon>
        <taxon>Myida</taxon>
        <taxon>Dreissenoidea</taxon>
        <taxon>Dreissenidae</taxon>
        <taxon>Dreissena</taxon>
    </lineage>
</organism>
<reference evidence="2" key="1">
    <citation type="journal article" date="2019" name="bioRxiv">
        <title>The Genome of the Zebra Mussel, Dreissena polymorpha: A Resource for Invasive Species Research.</title>
        <authorList>
            <person name="McCartney M.A."/>
            <person name="Auch B."/>
            <person name="Kono T."/>
            <person name="Mallez S."/>
            <person name="Zhang Y."/>
            <person name="Obille A."/>
            <person name="Becker A."/>
            <person name="Abrahante J.E."/>
            <person name="Garbe J."/>
            <person name="Badalamenti J.P."/>
            <person name="Herman A."/>
            <person name="Mangelson H."/>
            <person name="Liachko I."/>
            <person name="Sullivan S."/>
            <person name="Sone E.D."/>
            <person name="Koren S."/>
            <person name="Silverstein K.A.T."/>
            <person name="Beckman K.B."/>
            <person name="Gohl D.M."/>
        </authorList>
    </citation>
    <scope>NUCLEOTIDE SEQUENCE</scope>
    <source>
        <strain evidence="2">Duluth1</strain>
        <tissue evidence="2">Whole animal</tissue>
    </source>
</reference>
<protein>
    <recommendedName>
        <fullName evidence="1">F5/8 type C domain-containing protein</fullName>
    </recommendedName>
</protein>
<sequence length="158" mass="17928">MHESNWTRYFKPYIQVDLLATYDVTGVTILGRADGQELPLAYTFLISTNGVHFSPLMDTRVGDESKSFDGNTDRYTPVTRNFTAVTARWIRFISDSEEYRQEINGFPVPLQISSSYHSKSLYQSSGLCDDVSHERRSLKCDANMAQATRLIQTLGTID</sequence>
<reference evidence="2" key="2">
    <citation type="submission" date="2020-11" db="EMBL/GenBank/DDBJ databases">
        <authorList>
            <person name="McCartney M.A."/>
            <person name="Auch B."/>
            <person name="Kono T."/>
            <person name="Mallez S."/>
            <person name="Becker A."/>
            <person name="Gohl D.M."/>
            <person name="Silverstein K.A.T."/>
            <person name="Koren S."/>
            <person name="Bechman K.B."/>
            <person name="Herman A."/>
            <person name="Abrahante J.E."/>
            <person name="Garbe J."/>
        </authorList>
    </citation>
    <scope>NUCLEOTIDE SEQUENCE</scope>
    <source>
        <strain evidence="2">Duluth1</strain>
        <tissue evidence="2">Whole animal</tissue>
    </source>
</reference>
<dbReference type="SUPFAM" id="SSF49785">
    <property type="entry name" value="Galactose-binding domain-like"/>
    <property type="match status" value="1"/>
</dbReference>
<dbReference type="Proteomes" id="UP000828390">
    <property type="component" value="Unassembled WGS sequence"/>
</dbReference>
<gene>
    <name evidence="2" type="ORF">DPMN_064545</name>
</gene>
<evidence type="ECO:0000259" key="1">
    <source>
        <dbReference type="PROSITE" id="PS50022"/>
    </source>
</evidence>
<accession>A0A9D4CDD4</accession>
<dbReference type="AlphaFoldDB" id="A0A9D4CDD4"/>
<dbReference type="InterPro" id="IPR000421">
    <property type="entry name" value="FA58C"/>
</dbReference>